<keyword evidence="2" id="KW-0067">ATP-binding</keyword>
<dbReference type="Gene3D" id="3.40.50.300">
    <property type="entry name" value="P-loop containing nucleotide triphosphate hydrolases"/>
    <property type="match status" value="1"/>
</dbReference>
<dbReference type="PANTHER" id="PTHR12435">
    <property type="match status" value="1"/>
</dbReference>
<evidence type="ECO:0000313" key="6">
    <source>
        <dbReference type="Proteomes" id="UP000664169"/>
    </source>
</evidence>
<evidence type="ECO:0000256" key="3">
    <source>
        <dbReference type="ARBA" id="ARBA00025768"/>
    </source>
</evidence>
<feature type="region of interest" description="Disordered" evidence="4">
    <location>
        <begin position="196"/>
        <end position="215"/>
    </location>
</feature>
<name>A0A8H3IDT9_9LECA</name>
<dbReference type="Pfam" id="PF08433">
    <property type="entry name" value="KTI12"/>
    <property type="match status" value="1"/>
</dbReference>
<feature type="compositionally biased region" description="Low complexity" evidence="4">
    <location>
        <begin position="196"/>
        <end position="209"/>
    </location>
</feature>
<feature type="region of interest" description="Disordered" evidence="4">
    <location>
        <begin position="272"/>
        <end position="323"/>
    </location>
</feature>
<evidence type="ECO:0000313" key="5">
    <source>
        <dbReference type="EMBL" id="CAF9909954.1"/>
    </source>
</evidence>
<dbReference type="SUPFAM" id="SSF52540">
    <property type="entry name" value="P-loop containing nucleoside triphosphate hydrolases"/>
    <property type="match status" value="1"/>
</dbReference>
<organism evidence="5 6">
    <name type="scientific">Gomphillus americanus</name>
    <dbReference type="NCBI Taxonomy" id="1940652"/>
    <lineage>
        <taxon>Eukaryota</taxon>
        <taxon>Fungi</taxon>
        <taxon>Dikarya</taxon>
        <taxon>Ascomycota</taxon>
        <taxon>Pezizomycotina</taxon>
        <taxon>Lecanoromycetes</taxon>
        <taxon>OSLEUM clade</taxon>
        <taxon>Ostropomycetidae</taxon>
        <taxon>Ostropales</taxon>
        <taxon>Graphidaceae</taxon>
        <taxon>Gomphilloideae</taxon>
        <taxon>Gomphillus</taxon>
    </lineage>
</organism>
<dbReference type="Proteomes" id="UP000664169">
    <property type="component" value="Unassembled WGS sequence"/>
</dbReference>
<feature type="compositionally biased region" description="Acidic residues" evidence="4">
    <location>
        <begin position="297"/>
        <end position="306"/>
    </location>
</feature>
<comment type="similarity">
    <text evidence="3">Belongs to the KTI12 family.</text>
</comment>
<comment type="caution">
    <text evidence="5">The sequence shown here is derived from an EMBL/GenBank/DDBJ whole genome shotgun (WGS) entry which is preliminary data.</text>
</comment>
<proteinExistence type="inferred from homology"/>
<dbReference type="AlphaFoldDB" id="A0A8H3IDT9"/>
<keyword evidence="6" id="KW-1185">Reference proteome</keyword>
<protein>
    <recommendedName>
        <fullName evidence="7">Chromatin associated protein KTI12</fullName>
    </recommendedName>
</protein>
<gene>
    <name evidence="5" type="ORF">GOMPHAMPRED_006911</name>
</gene>
<evidence type="ECO:0000256" key="2">
    <source>
        <dbReference type="ARBA" id="ARBA00022840"/>
    </source>
</evidence>
<dbReference type="GO" id="GO:0005524">
    <property type="term" value="F:ATP binding"/>
    <property type="evidence" value="ECO:0007669"/>
    <property type="project" value="UniProtKB-KW"/>
</dbReference>
<reference evidence="5" key="1">
    <citation type="submission" date="2021-03" db="EMBL/GenBank/DDBJ databases">
        <authorList>
            <person name="Tagirdzhanova G."/>
        </authorList>
    </citation>
    <scope>NUCLEOTIDE SEQUENCE</scope>
</reference>
<dbReference type="EMBL" id="CAJPDQ010000005">
    <property type="protein sequence ID" value="CAF9909954.1"/>
    <property type="molecule type" value="Genomic_DNA"/>
</dbReference>
<evidence type="ECO:0000256" key="1">
    <source>
        <dbReference type="ARBA" id="ARBA00022741"/>
    </source>
</evidence>
<sequence length="390" mass="41583">MPLILLTGYPSSGLTYRAQQLITHFTTNNLASIQHISDDTLNISRSAYDTARTEKDARAVLSSAVKRHLGRETLVVCDAMNYIKGFRYQMWCEAKAARTTCCVVHVAVSPEQATSLHQQRIEQSEDPKQTYDPTTFANLISRYEEPSASARWDSPLFTLPYSDAHPPYEAISAALFASSSKARSKKGIINITNPISSTATSTTTTSPSSTVPPPPPPSIIIKPHLATVPPKAMSSDALYILERATSTVVQTILTYLSTAGISECSGETITFSLPTTTTTTTPAATTTTNPSPATAAADDDDDDDDDTHTHPLPPPQTIHLPPTGTLSVAHLQRLKRQFVSLYRSRGMGVGAAAAAAASSSPAGVGGGELSEERVVAGFVAFLESGFHSDS</sequence>
<dbReference type="OrthoDB" id="9972657at2759"/>
<keyword evidence="1" id="KW-0547">Nucleotide-binding</keyword>
<accession>A0A8H3IDT9</accession>
<evidence type="ECO:0008006" key="7">
    <source>
        <dbReference type="Google" id="ProtNLM"/>
    </source>
</evidence>
<evidence type="ECO:0000256" key="4">
    <source>
        <dbReference type="SAM" id="MobiDB-lite"/>
    </source>
</evidence>
<dbReference type="InterPro" id="IPR027417">
    <property type="entry name" value="P-loop_NTPase"/>
</dbReference>
<dbReference type="InterPro" id="IPR013641">
    <property type="entry name" value="KTI12/PSTK"/>
</dbReference>
<feature type="compositionally biased region" description="Low complexity" evidence="4">
    <location>
        <begin position="273"/>
        <end position="296"/>
    </location>
</feature>